<comment type="caution">
    <text evidence="3">The sequence shown here is derived from an EMBL/GenBank/DDBJ whole genome shotgun (WGS) entry which is preliminary data.</text>
</comment>
<name>A0A0N0CTM1_9LACO</name>
<proteinExistence type="predicted"/>
<dbReference type="AlphaFoldDB" id="A0A0N0CTM1"/>
<evidence type="ECO:0000313" key="4">
    <source>
        <dbReference type="Proteomes" id="UP000037749"/>
    </source>
</evidence>
<feature type="compositionally biased region" description="Basic and acidic residues" evidence="1">
    <location>
        <begin position="169"/>
        <end position="214"/>
    </location>
</feature>
<feature type="region of interest" description="Disordered" evidence="1">
    <location>
        <begin position="151"/>
        <end position="260"/>
    </location>
</feature>
<reference evidence="3 4" key="1">
    <citation type="journal article" date="2015" name="Genome Biol. Evol.">
        <title>Functionally Structured Genomes in Lactobacillus kunkeei Colonizing the Honey Crop and Food Products of Honeybees and Stingless Bees.</title>
        <authorList>
            <person name="Tamarit D."/>
            <person name="Ellegaard K.M."/>
            <person name="Wikander J."/>
            <person name="Olofsson T."/>
            <person name="Vasquez A."/>
            <person name="Andersson S.G."/>
        </authorList>
    </citation>
    <scope>NUCLEOTIDE SEQUENCE [LARGE SCALE GENOMIC DNA]</scope>
    <source>
        <strain evidence="3 4">LAla</strain>
    </source>
</reference>
<feature type="compositionally biased region" description="Low complexity" evidence="1">
    <location>
        <begin position="224"/>
        <end position="260"/>
    </location>
</feature>
<evidence type="ECO:0000256" key="2">
    <source>
        <dbReference type="SAM" id="SignalP"/>
    </source>
</evidence>
<keyword evidence="2" id="KW-0732">Signal</keyword>
<accession>A0A0N0CTM1</accession>
<evidence type="ECO:0000313" key="3">
    <source>
        <dbReference type="EMBL" id="KOY77741.1"/>
    </source>
</evidence>
<sequence length="260" mass="28916">MKKKVAAAFAAVGAVFLIGTTVHASAKQTYTNRSEFVNVYKYGKLRHGRHTMMRYHYFKRIGHMHVSNRVRFNGSNFLFLPKLGGYVPEYQLKLVKPVKKVKKAKKVVVKPKKTTTKKKKATKKVKRMVIADTSASGFSLSNRILDDSAVSQPKQNVTAPKQQAAQDIVKPKQEMVKPKQEMVKPKQEMVKPEESRRSFIDQHDDFNQSRDNDQKVTQNVTTDGSGAALSNNSAATTTTSSVSDGATTTFSTTSTASNNK</sequence>
<dbReference type="EMBL" id="JXCZ01000047">
    <property type="protein sequence ID" value="KOY77741.1"/>
    <property type="molecule type" value="Genomic_DNA"/>
</dbReference>
<evidence type="ECO:0000256" key="1">
    <source>
        <dbReference type="SAM" id="MobiDB-lite"/>
    </source>
</evidence>
<dbReference type="RefSeq" id="WP_053797096.1">
    <property type="nucleotide sequence ID" value="NZ_JXCZ01000047.1"/>
</dbReference>
<feature type="compositionally biased region" description="Polar residues" evidence="1">
    <location>
        <begin position="151"/>
        <end position="165"/>
    </location>
</feature>
<dbReference type="PATRIC" id="fig|148814.9.peg.1422"/>
<evidence type="ECO:0008006" key="5">
    <source>
        <dbReference type="Google" id="ProtNLM"/>
    </source>
</evidence>
<feature type="chain" id="PRO_5005846066" description="Surface layer protein A domain-containing protein" evidence="2">
    <location>
        <begin position="25"/>
        <end position="260"/>
    </location>
</feature>
<protein>
    <recommendedName>
        <fullName evidence="5">Surface layer protein A domain-containing protein</fullName>
    </recommendedName>
</protein>
<organism evidence="3 4">
    <name type="scientific">Apilactobacillus kunkeei</name>
    <dbReference type="NCBI Taxonomy" id="148814"/>
    <lineage>
        <taxon>Bacteria</taxon>
        <taxon>Bacillati</taxon>
        <taxon>Bacillota</taxon>
        <taxon>Bacilli</taxon>
        <taxon>Lactobacillales</taxon>
        <taxon>Lactobacillaceae</taxon>
        <taxon>Apilactobacillus</taxon>
    </lineage>
</organism>
<feature type="signal peptide" evidence="2">
    <location>
        <begin position="1"/>
        <end position="24"/>
    </location>
</feature>
<gene>
    <name evidence="3" type="ORF">RZ72_04010</name>
</gene>
<dbReference type="Proteomes" id="UP000037749">
    <property type="component" value="Unassembled WGS sequence"/>
</dbReference>